<evidence type="ECO:0000256" key="1">
    <source>
        <dbReference type="SAM" id="Coils"/>
    </source>
</evidence>
<name>A0ABQ7W703_SOLTU</name>
<dbReference type="EMBL" id="JAIVGD010000003">
    <property type="protein sequence ID" value="KAH0775843.1"/>
    <property type="molecule type" value="Genomic_DNA"/>
</dbReference>
<sequence length="130" mass="14721">MLCFINLPAIVLEHMHRAKDRSQVAYLLEQQASLKRELTEFTAFLNDKEVEIVQLKSKLQKAVLKGPGASGVDEQVVQELRVEKEQLLKENASLSEEVKALNKQVIQAHEAANKRMSLLMRTVNFLPPLS</sequence>
<proteinExistence type="predicted"/>
<comment type="caution">
    <text evidence="2">The sequence shown here is derived from an EMBL/GenBank/DDBJ whole genome shotgun (WGS) entry which is preliminary data.</text>
</comment>
<reference evidence="2 3" key="1">
    <citation type="journal article" date="2021" name="bioRxiv">
        <title>Chromosome-scale and haplotype-resolved genome assembly of a tetraploid potato cultivar.</title>
        <authorList>
            <person name="Sun H."/>
            <person name="Jiao W.-B."/>
            <person name="Krause K."/>
            <person name="Campoy J.A."/>
            <person name="Goel M."/>
            <person name="Folz-Donahue K."/>
            <person name="Kukat C."/>
            <person name="Huettel B."/>
            <person name="Schneeberger K."/>
        </authorList>
    </citation>
    <scope>NUCLEOTIDE SEQUENCE [LARGE SCALE GENOMIC DNA]</scope>
    <source>
        <strain evidence="2">SolTubOtavaFocal</strain>
        <tissue evidence="2">Leaves</tissue>
    </source>
</reference>
<evidence type="ECO:0000313" key="3">
    <source>
        <dbReference type="Proteomes" id="UP000826656"/>
    </source>
</evidence>
<dbReference type="Proteomes" id="UP000826656">
    <property type="component" value="Unassembled WGS sequence"/>
</dbReference>
<evidence type="ECO:0000313" key="2">
    <source>
        <dbReference type="EMBL" id="KAH0775843.1"/>
    </source>
</evidence>
<keyword evidence="3" id="KW-1185">Reference proteome</keyword>
<protein>
    <submittedName>
        <fullName evidence="2">Uncharacterized protein</fullName>
    </submittedName>
</protein>
<organism evidence="2 3">
    <name type="scientific">Solanum tuberosum</name>
    <name type="common">Potato</name>
    <dbReference type="NCBI Taxonomy" id="4113"/>
    <lineage>
        <taxon>Eukaryota</taxon>
        <taxon>Viridiplantae</taxon>
        <taxon>Streptophyta</taxon>
        <taxon>Embryophyta</taxon>
        <taxon>Tracheophyta</taxon>
        <taxon>Spermatophyta</taxon>
        <taxon>Magnoliopsida</taxon>
        <taxon>eudicotyledons</taxon>
        <taxon>Gunneridae</taxon>
        <taxon>Pentapetalae</taxon>
        <taxon>asterids</taxon>
        <taxon>lamiids</taxon>
        <taxon>Solanales</taxon>
        <taxon>Solanaceae</taxon>
        <taxon>Solanoideae</taxon>
        <taxon>Solaneae</taxon>
        <taxon>Solanum</taxon>
    </lineage>
</organism>
<accession>A0ABQ7W703</accession>
<gene>
    <name evidence="2" type="ORF">KY290_007254</name>
</gene>
<feature type="coiled-coil region" evidence="1">
    <location>
        <begin position="45"/>
        <end position="111"/>
    </location>
</feature>
<keyword evidence="1" id="KW-0175">Coiled coil</keyword>